<dbReference type="Gene3D" id="1.25.40.610">
    <property type="match status" value="1"/>
</dbReference>
<evidence type="ECO:0000256" key="6">
    <source>
        <dbReference type="ARBA" id="ARBA00023136"/>
    </source>
</evidence>
<feature type="compositionally biased region" description="Polar residues" evidence="8">
    <location>
        <begin position="861"/>
        <end position="893"/>
    </location>
</feature>
<feature type="domain" description="SUEL-type lectin" evidence="12">
    <location>
        <begin position="36"/>
        <end position="125"/>
    </location>
</feature>
<dbReference type="GO" id="GO:0030246">
    <property type="term" value="F:carbohydrate binding"/>
    <property type="evidence" value="ECO:0007669"/>
    <property type="project" value="UniProtKB-KW"/>
</dbReference>
<evidence type="ECO:0000256" key="8">
    <source>
        <dbReference type="SAM" id="MobiDB-lite"/>
    </source>
</evidence>
<dbReference type="FunFam" id="2.60.120.740:FF:000001">
    <property type="entry name" value="Adhesion G protein-coupled receptor L2"/>
    <property type="match status" value="1"/>
</dbReference>
<keyword evidence="6 9" id="KW-0472">Membrane</keyword>
<evidence type="ECO:0000313" key="13">
    <source>
        <dbReference type="EMBL" id="CAF2931527.1"/>
    </source>
</evidence>
<evidence type="ECO:0000256" key="1">
    <source>
        <dbReference type="ARBA" id="ARBA00004370"/>
    </source>
</evidence>
<dbReference type="InterPro" id="IPR036445">
    <property type="entry name" value="GPCR_2_extracell_dom_sf"/>
</dbReference>
<dbReference type="Gene3D" id="2.60.120.740">
    <property type="match status" value="1"/>
</dbReference>
<keyword evidence="10" id="KW-0732">Signal</keyword>
<feature type="domain" description="GAIN-B" evidence="11">
    <location>
        <begin position="432"/>
        <end position="594"/>
    </location>
</feature>
<dbReference type="InterPro" id="IPR046338">
    <property type="entry name" value="GAIN_dom_sf"/>
</dbReference>
<name>A0A7R8CU26_LEPSM</name>
<sequence length="939" mass="104334">MREIFLLLLILIVEISSDQEEARFKRKSSEYLTAYACESKHLNISCPENSYLDIIRANYGRFSITVCNDGGNTAWSVNCLSPRTLRVINARCGNKRYCEVPVDSAIFGDPCPGTYKYIEVQYQCSKELPALTSTSKPKPSWFPLSAPDSWSTINNHLSGITEAHLEISQDDEGVNSKDDSSESQVPSLKSGAIGLSTTTSTTTTTMIPPPPIKTKKNKITEEKAMQVVPNFTRFCPPTHARGLFWNWTSAGETSVIQCPPGSTGFAKWYCESRPPTVGWATPTPSLAECRSLWSGDLDSQLRQGASVVKIGHDLSEFSGLGSMFGPDILLSSKMLKHMAERTQFDLQRTLDPRDKEALVTQLVQSVVKTGSNLLDYKNLQSWRDLDREDVERSISALMMGIEDNAYLLASSVTSEKIIIKPTRHLLLSIRVMQSRNALHQRFPSVETVEADTIGAQLGNSIDLSSDSLLHSGLQNGAVRVIFSMYDGVERVLRPIHDPRRGVRFLNSRVLSASLGRTGSSKSRSYVPLSTPVYITFKHLRLENVSDPECVFWDYTNNNWSNDGCIISVTNESHTICNCDHLTHFGLFMRDDHLSGAYPLLKKSQESVYSNDNEFHTNITVIIAAAISSISVLFLLLVAVLIWRKYHVSRQCRTALENSGLPCFHKKGNKDPDSDKTRDRGNFYTVNPKLNVSTGNNTATSNPAGNKHDEAQIFFEHMIAMQKNPPTSNASKKNSSGELNNKQSNISGSQTILNQAQPHELLSNRAKSPINHIYMEIEDNPQLPAQQQQQQQIVYEPLSDTYMMSTISDLSEDVSNHYVDGTSGQSSSRECRPLIRRGNFMTGERNLLHTISGVLHSQSVRLPPNTSSASSMNSQNNPARRSMFTKSSVVPNNSDGRRTRDEEEIPVQVTTMNGNQFVCLNINEGNTTIGRPGVVQPPCS</sequence>
<dbReference type="Gene3D" id="2.60.220.50">
    <property type="match status" value="1"/>
</dbReference>
<dbReference type="InterPro" id="IPR000203">
    <property type="entry name" value="GPS"/>
</dbReference>
<evidence type="ECO:0000256" key="3">
    <source>
        <dbReference type="ARBA" id="ARBA00022692"/>
    </source>
</evidence>
<feature type="chain" id="PRO_5043769926" evidence="10">
    <location>
        <begin position="18"/>
        <end position="939"/>
    </location>
</feature>
<proteinExistence type="inferred from homology"/>
<protein>
    <submittedName>
        <fullName evidence="13">ADGRL1</fullName>
    </submittedName>
</protein>
<comment type="subcellular location">
    <subcellularLocation>
        <location evidence="1">Membrane</location>
    </subcellularLocation>
</comment>
<dbReference type="GO" id="GO:0004930">
    <property type="term" value="F:G protein-coupled receptor activity"/>
    <property type="evidence" value="ECO:0007669"/>
    <property type="project" value="InterPro"/>
</dbReference>
<dbReference type="Pfam" id="PF01825">
    <property type="entry name" value="GPS"/>
    <property type="match status" value="1"/>
</dbReference>
<evidence type="ECO:0000256" key="7">
    <source>
        <dbReference type="ARBA" id="ARBA00023157"/>
    </source>
</evidence>
<dbReference type="Proteomes" id="UP000675881">
    <property type="component" value="Chromosome 4"/>
</dbReference>
<feature type="compositionally biased region" description="Polar residues" evidence="8">
    <location>
        <begin position="683"/>
        <end position="703"/>
    </location>
</feature>
<feature type="compositionally biased region" description="Low complexity" evidence="8">
    <location>
        <begin position="197"/>
        <end position="206"/>
    </location>
</feature>
<keyword evidence="3 9" id="KW-0812">Transmembrane</keyword>
<dbReference type="GO" id="GO:0016020">
    <property type="term" value="C:membrane"/>
    <property type="evidence" value="ECO:0007669"/>
    <property type="project" value="UniProtKB-SubCell"/>
</dbReference>
<dbReference type="Pfam" id="PF02140">
    <property type="entry name" value="SUEL_Lectin"/>
    <property type="match status" value="1"/>
</dbReference>
<dbReference type="PROSITE" id="PS50228">
    <property type="entry name" value="SUEL_LECTIN"/>
    <property type="match status" value="1"/>
</dbReference>
<evidence type="ECO:0000256" key="5">
    <source>
        <dbReference type="ARBA" id="ARBA00022989"/>
    </source>
</evidence>
<dbReference type="CDD" id="cd22830">
    <property type="entry name" value="Gal_Rha_Lectin_dCirl"/>
    <property type="match status" value="1"/>
</dbReference>
<dbReference type="InterPro" id="IPR001879">
    <property type="entry name" value="GPCR_2_extracellular_dom"/>
</dbReference>
<reference evidence="13" key="1">
    <citation type="submission" date="2021-02" db="EMBL/GenBank/DDBJ databases">
        <authorList>
            <person name="Bekaert M."/>
        </authorList>
    </citation>
    <scope>NUCLEOTIDE SEQUENCE</scope>
    <source>
        <strain evidence="13">IoA-00</strain>
    </source>
</reference>
<keyword evidence="14" id="KW-1185">Reference proteome</keyword>
<feature type="region of interest" description="Disordered" evidence="8">
    <location>
        <begin position="723"/>
        <end position="744"/>
    </location>
</feature>
<dbReference type="InterPro" id="IPR057244">
    <property type="entry name" value="GAIN_B"/>
</dbReference>
<feature type="transmembrane region" description="Helical" evidence="9">
    <location>
        <begin position="618"/>
        <end position="642"/>
    </location>
</feature>
<feature type="region of interest" description="Disordered" evidence="8">
    <location>
        <begin position="170"/>
        <end position="214"/>
    </location>
</feature>
<evidence type="ECO:0000259" key="11">
    <source>
        <dbReference type="PROSITE" id="PS50221"/>
    </source>
</evidence>
<evidence type="ECO:0000256" key="2">
    <source>
        <dbReference type="ARBA" id="ARBA00010933"/>
    </source>
</evidence>
<evidence type="ECO:0000256" key="9">
    <source>
        <dbReference type="SAM" id="Phobius"/>
    </source>
</evidence>
<keyword evidence="5 9" id="KW-1133">Transmembrane helix</keyword>
<keyword evidence="7" id="KW-1015">Disulfide bond</keyword>
<organism evidence="13 14">
    <name type="scientific">Lepeophtheirus salmonis</name>
    <name type="common">Salmon louse</name>
    <name type="synonym">Caligus salmonis</name>
    <dbReference type="NCBI Taxonomy" id="72036"/>
    <lineage>
        <taxon>Eukaryota</taxon>
        <taxon>Metazoa</taxon>
        <taxon>Ecdysozoa</taxon>
        <taxon>Arthropoda</taxon>
        <taxon>Crustacea</taxon>
        <taxon>Multicrustacea</taxon>
        <taxon>Hexanauplia</taxon>
        <taxon>Copepoda</taxon>
        <taxon>Siphonostomatoida</taxon>
        <taxon>Caligidae</taxon>
        <taxon>Lepeophtheirus</taxon>
    </lineage>
</organism>
<evidence type="ECO:0000259" key="12">
    <source>
        <dbReference type="PROSITE" id="PS50228"/>
    </source>
</evidence>
<evidence type="ECO:0000256" key="4">
    <source>
        <dbReference type="ARBA" id="ARBA00022734"/>
    </source>
</evidence>
<evidence type="ECO:0000256" key="10">
    <source>
        <dbReference type="SAM" id="SignalP"/>
    </source>
</evidence>
<dbReference type="InterPro" id="IPR000922">
    <property type="entry name" value="Lectin_gal-bd_dom"/>
</dbReference>
<dbReference type="PROSITE" id="PS50221">
    <property type="entry name" value="GAIN_B"/>
    <property type="match status" value="1"/>
</dbReference>
<accession>A0A7R8CU26</accession>
<feature type="region of interest" description="Disordered" evidence="8">
    <location>
        <begin position="861"/>
        <end position="900"/>
    </location>
</feature>
<dbReference type="Pfam" id="PF16489">
    <property type="entry name" value="GAIN"/>
    <property type="match status" value="1"/>
</dbReference>
<feature type="region of interest" description="Disordered" evidence="8">
    <location>
        <begin position="662"/>
        <end position="705"/>
    </location>
</feature>
<dbReference type="SMART" id="SM00303">
    <property type="entry name" value="GPS"/>
    <property type="match status" value="1"/>
</dbReference>
<keyword evidence="4" id="KW-0430">Lectin</keyword>
<dbReference type="InterPro" id="IPR032471">
    <property type="entry name" value="AGRL2-4_GAIN_subdom_A"/>
</dbReference>
<dbReference type="EMBL" id="HG994583">
    <property type="protein sequence ID" value="CAF2931527.1"/>
    <property type="molecule type" value="Genomic_DNA"/>
</dbReference>
<dbReference type="OrthoDB" id="6379228at2759"/>
<dbReference type="InterPro" id="IPR043159">
    <property type="entry name" value="Lectin_gal-bd_sf"/>
</dbReference>
<feature type="signal peptide" evidence="10">
    <location>
        <begin position="1"/>
        <end position="17"/>
    </location>
</feature>
<dbReference type="AlphaFoldDB" id="A0A7R8CU26"/>
<dbReference type="Gene3D" id="4.10.1240.10">
    <property type="entry name" value="GPCR, family 2, extracellular hormone receptor domain"/>
    <property type="match status" value="1"/>
</dbReference>
<gene>
    <name evidence="13" type="ORF">LSAA_8570</name>
</gene>
<evidence type="ECO:0000313" key="14">
    <source>
        <dbReference type="Proteomes" id="UP000675881"/>
    </source>
</evidence>
<comment type="similarity">
    <text evidence="2">Belongs to the G-protein coupled receptor 2 family. LN-TM7 subfamily.</text>
</comment>
<feature type="compositionally biased region" description="Basic and acidic residues" evidence="8">
    <location>
        <begin position="668"/>
        <end position="680"/>
    </location>
</feature>
<dbReference type="SMART" id="SM00008">
    <property type="entry name" value="HormR"/>
    <property type="match status" value="1"/>
</dbReference>
<dbReference type="PANTHER" id="PTHR46780">
    <property type="entry name" value="PROTEIN EVA-1"/>
    <property type="match status" value="1"/>
</dbReference>